<dbReference type="Proteomes" id="UP001189624">
    <property type="component" value="Chromosome 10"/>
</dbReference>
<keyword evidence="3" id="KW-1185">Reference proteome</keyword>
<dbReference type="EMBL" id="OY731407">
    <property type="protein sequence ID" value="CAJ1976712.1"/>
    <property type="molecule type" value="Genomic_DNA"/>
</dbReference>
<organism evidence="2 3">
    <name type="scientific">Sphenostylis stenocarpa</name>
    <dbReference type="NCBI Taxonomy" id="92480"/>
    <lineage>
        <taxon>Eukaryota</taxon>
        <taxon>Viridiplantae</taxon>
        <taxon>Streptophyta</taxon>
        <taxon>Embryophyta</taxon>
        <taxon>Tracheophyta</taxon>
        <taxon>Spermatophyta</taxon>
        <taxon>Magnoliopsida</taxon>
        <taxon>eudicotyledons</taxon>
        <taxon>Gunneridae</taxon>
        <taxon>Pentapetalae</taxon>
        <taxon>rosids</taxon>
        <taxon>fabids</taxon>
        <taxon>Fabales</taxon>
        <taxon>Fabaceae</taxon>
        <taxon>Papilionoideae</taxon>
        <taxon>50 kb inversion clade</taxon>
        <taxon>NPAAA clade</taxon>
        <taxon>indigoferoid/millettioid clade</taxon>
        <taxon>Phaseoleae</taxon>
        <taxon>Sphenostylis</taxon>
    </lineage>
</organism>
<accession>A0AA87B6Y1</accession>
<evidence type="ECO:0000313" key="2">
    <source>
        <dbReference type="EMBL" id="CAJ1976712.1"/>
    </source>
</evidence>
<dbReference type="Gramene" id="rna-AYBTSS11_LOCUS28852">
    <property type="protein sequence ID" value="CAJ1976712.1"/>
    <property type="gene ID" value="gene-AYBTSS11_LOCUS28852"/>
</dbReference>
<protein>
    <submittedName>
        <fullName evidence="2">Uncharacterized protein</fullName>
    </submittedName>
</protein>
<feature type="compositionally biased region" description="Basic and acidic residues" evidence="1">
    <location>
        <begin position="53"/>
        <end position="77"/>
    </location>
</feature>
<proteinExistence type="predicted"/>
<evidence type="ECO:0000313" key="3">
    <source>
        <dbReference type="Proteomes" id="UP001189624"/>
    </source>
</evidence>
<feature type="region of interest" description="Disordered" evidence="1">
    <location>
        <begin position="50"/>
        <end position="77"/>
    </location>
</feature>
<reference evidence="2" key="1">
    <citation type="submission" date="2023-10" db="EMBL/GenBank/DDBJ databases">
        <authorList>
            <person name="Domelevo Entfellner J.-B."/>
        </authorList>
    </citation>
    <scope>NUCLEOTIDE SEQUENCE</scope>
</reference>
<gene>
    <name evidence="2" type="ORF">AYBTSS11_LOCUS28852</name>
</gene>
<name>A0AA87B6Y1_9FABA</name>
<sequence>MVDSYHNARVPPIHRALRTYSAWLLSNSSFADVSAEEGPILKHRDVIISNSNEARRSPEAKAEPKLLKERQNRVSKS</sequence>
<dbReference type="AlphaFoldDB" id="A0AA87B6Y1"/>
<evidence type="ECO:0000256" key="1">
    <source>
        <dbReference type="SAM" id="MobiDB-lite"/>
    </source>
</evidence>